<reference evidence="1" key="2">
    <citation type="journal article" date="2024" name="Plant">
        <title>Genomic evolution and insights into agronomic trait innovations of Sesamum species.</title>
        <authorList>
            <person name="Miao H."/>
            <person name="Wang L."/>
            <person name="Qu L."/>
            <person name="Liu H."/>
            <person name="Sun Y."/>
            <person name="Le M."/>
            <person name="Wang Q."/>
            <person name="Wei S."/>
            <person name="Zheng Y."/>
            <person name="Lin W."/>
            <person name="Duan Y."/>
            <person name="Cao H."/>
            <person name="Xiong S."/>
            <person name="Wang X."/>
            <person name="Wei L."/>
            <person name="Li C."/>
            <person name="Ma Q."/>
            <person name="Ju M."/>
            <person name="Zhao R."/>
            <person name="Li G."/>
            <person name="Mu C."/>
            <person name="Tian Q."/>
            <person name="Mei H."/>
            <person name="Zhang T."/>
            <person name="Gao T."/>
            <person name="Zhang H."/>
        </authorList>
    </citation>
    <scope>NUCLEOTIDE SEQUENCE</scope>
    <source>
        <strain evidence="1">3651</strain>
    </source>
</reference>
<protein>
    <submittedName>
        <fullName evidence="1">Purine permease 3</fullName>
    </submittedName>
</protein>
<name>A0AAE2CMX8_9LAMI</name>
<dbReference type="AlphaFoldDB" id="A0AAE2CMX8"/>
<dbReference type="Proteomes" id="UP001293254">
    <property type="component" value="Unassembled WGS sequence"/>
</dbReference>
<keyword evidence="2" id="KW-1185">Reference proteome</keyword>
<organism evidence="1 2">
    <name type="scientific">Sesamum alatum</name>
    <dbReference type="NCBI Taxonomy" id="300844"/>
    <lineage>
        <taxon>Eukaryota</taxon>
        <taxon>Viridiplantae</taxon>
        <taxon>Streptophyta</taxon>
        <taxon>Embryophyta</taxon>
        <taxon>Tracheophyta</taxon>
        <taxon>Spermatophyta</taxon>
        <taxon>Magnoliopsida</taxon>
        <taxon>eudicotyledons</taxon>
        <taxon>Gunneridae</taxon>
        <taxon>Pentapetalae</taxon>
        <taxon>asterids</taxon>
        <taxon>lamiids</taxon>
        <taxon>Lamiales</taxon>
        <taxon>Pedaliaceae</taxon>
        <taxon>Sesamum</taxon>
    </lineage>
</organism>
<dbReference type="EMBL" id="JACGWO010000005">
    <property type="protein sequence ID" value="KAK4428088.1"/>
    <property type="molecule type" value="Genomic_DNA"/>
</dbReference>
<reference evidence="1" key="1">
    <citation type="submission" date="2020-06" db="EMBL/GenBank/DDBJ databases">
        <authorList>
            <person name="Li T."/>
            <person name="Hu X."/>
            <person name="Zhang T."/>
            <person name="Song X."/>
            <person name="Zhang H."/>
            <person name="Dai N."/>
            <person name="Sheng W."/>
            <person name="Hou X."/>
            <person name="Wei L."/>
        </authorList>
    </citation>
    <scope>NUCLEOTIDE SEQUENCE</scope>
    <source>
        <strain evidence="1">3651</strain>
        <tissue evidence="1">Leaf</tissue>
    </source>
</reference>
<evidence type="ECO:0000313" key="1">
    <source>
        <dbReference type="EMBL" id="KAK4428088.1"/>
    </source>
</evidence>
<gene>
    <name evidence="1" type="ORF">Salat_1577800</name>
</gene>
<sequence length="191" mass="20919">MRDENYRPSHVFQPAGKPDPLAVVEEVEAHDQRTATVADGQYYAVDHQEDLFAVAPVPSRKPIGTGAAAIRTFLIINCISNPSATVAVLGPCFSNSSRRQEDLIFQLAENLQMACNSHSPHRLLHALPQGRPQAKLILMKPRLFPTTAVIKTLTDFNDYLYTYGVAKLPVSTAALIIPSKLAFTTCSRTSS</sequence>
<accession>A0AAE2CMX8</accession>
<proteinExistence type="predicted"/>
<evidence type="ECO:0000313" key="2">
    <source>
        <dbReference type="Proteomes" id="UP001293254"/>
    </source>
</evidence>
<comment type="caution">
    <text evidence="1">The sequence shown here is derived from an EMBL/GenBank/DDBJ whole genome shotgun (WGS) entry which is preliminary data.</text>
</comment>